<accession>A0A4U1C429</accession>
<dbReference type="AlphaFoldDB" id="A0A4U1C429"/>
<evidence type="ECO:0000313" key="2">
    <source>
        <dbReference type="EMBL" id="TKC00590.1"/>
    </source>
</evidence>
<dbReference type="InterPro" id="IPR029063">
    <property type="entry name" value="SAM-dependent_MTases_sf"/>
</dbReference>
<sequence length="275" mass="31180">MLEYIKNSLARKRARRITQEYPPQVETFDLGKYGAIEFANWSNPLVTPIKIDSAMVEFFNQFIKEGDFAIDIGANIGDTTVPMALCTGKSGLTIGFDPNPFVQKILQKNASLNLDKYHLVPQPYAISTQDEEFFFVSSEASFANGAISPTKDSQHGKFVQPEKIKGVNLKSFLEKDYPDWMNKLSFIKIDAEGYDKEIIKSITDLIKGCKPVIIAESFGEASDEAKIELYDVIAKNGYDIFYFEDFNINLRVEKLDKNTDMLKFKKTVNIYATPR</sequence>
<proteinExistence type="predicted"/>
<evidence type="ECO:0000313" key="3">
    <source>
        <dbReference type="Proteomes" id="UP000308181"/>
    </source>
</evidence>
<dbReference type="OrthoDB" id="663022at2"/>
<reference evidence="2 3" key="1">
    <citation type="submission" date="2019-04" db="EMBL/GenBank/DDBJ databases">
        <title>Pedobacter sp. AR-3-17 sp. nov., isolated from Arctic soil.</title>
        <authorList>
            <person name="Dahal R.H."/>
            <person name="Kim D.-U."/>
        </authorList>
    </citation>
    <scope>NUCLEOTIDE SEQUENCE [LARGE SCALE GENOMIC DNA]</scope>
    <source>
        <strain evidence="2 3">AR-3-17</strain>
    </source>
</reference>
<dbReference type="RefSeq" id="WP_136824799.1">
    <property type="nucleotide sequence ID" value="NZ_SWBP01000001.1"/>
</dbReference>
<gene>
    <name evidence="2" type="ORF">FA046_02620</name>
</gene>
<comment type="caution">
    <text evidence="2">The sequence shown here is derived from an EMBL/GenBank/DDBJ whole genome shotgun (WGS) entry which is preliminary data.</text>
</comment>
<dbReference type="GO" id="GO:0008168">
    <property type="term" value="F:methyltransferase activity"/>
    <property type="evidence" value="ECO:0007669"/>
    <property type="project" value="UniProtKB-KW"/>
</dbReference>
<keyword evidence="3" id="KW-1185">Reference proteome</keyword>
<dbReference type="Gene3D" id="3.40.50.150">
    <property type="entry name" value="Vaccinia Virus protein VP39"/>
    <property type="match status" value="1"/>
</dbReference>
<dbReference type="GO" id="GO:0032259">
    <property type="term" value="P:methylation"/>
    <property type="evidence" value="ECO:0007669"/>
    <property type="project" value="UniProtKB-KW"/>
</dbReference>
<dbReference type="NCBIfam" id="TIGR01444">
    <property type="entry name" value="fkbM_fam"/>
    <property type="match status" value="1"/>
</dbReference>
<dbReference type="Proteomes" id="UP000308181">
    <property type="component" value="Unassembled WGS sequence"/>
</dbReference>
<dbReference type="SUPFAM" id="SSF53335">
    <property type="entry name" value="S-adenosyl-L-methionine-dependent methyltransferases"/>
    <property type="match status" value="1"/>
</dbReference>
<evidence type="ECO:0000259" key="1">
    <source>
        <dbReference type="Pfam" id="PF05050"/>
    </source>
</evidence>
<feature type="domain" description="Methyltransferase FkbM" evidence="1">
    <location>
        <begin position="71"/>
        <end position="238"/>
    </location>
</feature>
<name>A0A4U1C429_9SPHI</name>
<protein>
    <submittedName>
        <fullName evidence="2">FkbM family methyltransferase</fullName>
    </submittedName>
</protein>
<dbReference type="PANTHER" id="PTHR34203">
    <property type="entry name" value="METHYLTRANSFERASE, FKBM FAMILY PROTEIN"/>
    <property type="match status" value="1"/>
</dbReference>
<organism evidence="2 3">
    <name type="scientific">Pedobacter cryophilus</name>
    <dbReference type="NCBI Taxonomy" id="2571271"/>
    <lineage>
        <taxon>Bacteria</taxon>
        <taxon>Pseudomonadati</taxon>
        <taxon>Bacteroidota</taxon>
        <taxon>Sphingobacteriia</taxon>
        <taxon>Sphingobacteriales</taxon>
        <taxon>Sphingobacteriaceae</taxon>
        <taxon>Pedobacter</taxon>
    </lineage>
</organism>
<dbReference type="InterPro" id="IPR052514">
    <property type="entry name" value="SAM-dependent_MTase"/>
</dbReference>
<keyword evidence="2" id="KW-0489">Methyltransferase</keyword>
<keyword evidence="2" id="KW-0808">Transferase</keyword>
<dbReference type="PANTHER" id="PTHR34203:SF15">
    <property type="entry name" value="SLL1173 PROTEIN"/>
    <property type="match status" value="1"/>
</dbReference>
<dbReference type="Pfam" id="PF05050">
    <property type="entry name" value="Methyltransf_21"/>
    <property type="match status" value="1"/>
</dbReference>
<dbReference type="EMBL" id="SWBP01000001">
    <property type="protein sequence ID" value="TKC00590.1"/>
    <property type="molecule type" value="Genomic_DNA"/>
</dbReference>
<dbReference type="InterPro" id="IPR006342">
    <property type="entry name" value="FkbM_mtfrase"/>
</dbReference>